<evidence type="ECO:0000313" key="2">
    <source>
        <dbReference type="Proteomes" id="UP000273828"/>
    </source>
</evidence>
<protein>
    <recommendedName>
        <fullName evidence="3">ParB/Sulfiredoxin domain-containing protein</fullName>
    </recommendedName>
</protein>
<accession>A0A3N6LSM8</accession>
<dbReference type="EMBL" id="REFY01000002">
    <property type="protein sequence ID" value="RQG91527.1"/>
    <property type="molecule type" value="Genomic_DNA"/>
</dbReference>
<sequence>MIRGGDWDLKAKPFEESPKYRYISEFAERDCPPPERTEVVPEWGKSEQYLIEFERLYESIQTDGFQTQSELPDGGGVVNEINICIGRDGTMIVKHGYHRVAIAKVLELDAVPVYVRVRHEDWQRHRDEAWEADSVKQLSAETRRHISHPDIRQALDR</sequence>
<organism evidence="1 2">
    <name type="scientific">Natrarchaeobius halalkaliphilus</name>
    <dbReference type="NCBI Taxonomy" id="1679091"/>
    <lineage>
        <taxon>Archaea</taxon>
        <taxon>Methanobacteriati</taxon>
        <taxon>Methanobacteriota</taxon>
        <taxon>Stenosarchaea group</taxon>
        <taxon>Halobacteria</taxon>
        <taxon>Halobacteriales</taxon>
        <taxon>Natrialbaceae</taxon>
        <taxon>Natrarchaeobius</taxon>
    </lineage>
</organism>
<dbReference type="AlphaFoldDB" id="A0A3N6LSM8"/>
<reference evidence="1 2" key="1">
    <citation type="submission" date="2018-10" db="EMBL/GenBank/DDBJ databases">
        <title>Natrarchaeobius chitinivorans gen. nov., sp. nov., and Natrarchaeobius haloalkaliphilus sp. nov., alkaliphilic, chitin-utilizing haloarchaea from hypersaline alkaline lakes.</title>
        <authorList>
            <person name="Sorokin D.Y."/>
            <person name="Elcheninov A.G."/>
            <person name="Kostrikina N.A."/>
            <person name="Bale N.J."/>
            <person name="Sinninghe Damste J.S."/>
            <person name="Khijniak T.V."/>
            <person name="Kublanov I.V."/>
            <person name="Toshchakov S.V."/>
        </authorList>
    </citation>
    <scope>NUCLEOTIDE SEQUENCE [LARGE SCALE GENOMIC DNA]</scope>
    <source>
        <strain evidence="1 2">AArcht-Sl</strain>
    </source>
</reference>
<gene>
    <name evidence="1" type="ORF">EA462_06080</name>
</gene>
<dbReference type="InterPro" id="IPR036086">
    <property type="entry name" value="ParB/Sulfiredoxin_sf"/>
</dbReference>
<name>A0A3N6LSM8_9EURY</name>
<proteinExistence type="predicted"/>
<evidence type="ECO:0000313" key="1">
    <source>
        <dbReference type="EMBL" id="RQG91527.1"/>
    </source>
</evidence>
<dbReference type="SUPFAM" id="SSF110849">
    <property type="entry name" value="ParB/Sulfiredoxin"/>
    <property type="match status" value="1"/>
</dbReference>
<evidence type="ECO:0008006" key="3">
    <source>
        <dbReference type="Google" id="ProtNLM"/>
    </source>
</evidence>
<dbReference type="Proteomes" id="UP000273828">
    <property type="component" value="Unassembled WGS sequence"/>
</dbReference>
<comment type="caution">
    <text evidence="1">The sequence shown here is derived from an EMBL/GenBank/DDBJ whole genome shotgun (WGS) entry which is preliminary data.</text>
</comment>
<keyword evidence="2" id="KW-1185">Reference proteome</keyword>